<proteinExistence type="predicted"/>
<feature type="region of interest" description="Disordered" evidence="1">
    <location>
        <begin position="1"/>
        <end position="20"/>
    </location>
</feature>
<evidence type="ECO:0000313" key="4">
    <source>
        <dbReference type="Proteomes" id="UP000427281"/>
    </source>
</evidence>
<name>A0A6I6A885_9PLAN</name>
<keyword evidence="4" id="KW-1185">Reference proteome</keyword>
<feature type="transmembrane region" description="Helical" evidence="2">
    <location>
        <begin position="27"/>
        <end position="48"/>
    </location>
</feature>
<dbReference type="KEGG" id="gim:F1728_06655"/>
<evidence type="ECO:0000313" key="3">
    <source>
        <dbReference type="EMBL" id="QGQ22373.1"/>
    </source>
</evidence>
<keyword evidence="2" id="KW-0472">Membrane</keyword>
<reference evidence="3 4" key="1">
    <citation type="submission" date="2019-09" db="EMBL/GenBank/DDBJ databases">
        <title>Gimesia benthica sp. nov., a novel bacterium isolated from deep-sea water of the Northwest Indian Ocean.</title>
        <authorList>
            <person name="Dai X."/>
        </authorList>
    </citation>
    <scope>NUCLEOTIDE SEQUENCE [LARGE SCALE GENOMIC DNA]</scope>
    <source>
        <strain evidence="3 4">E7</strain>
    </source>
</reference>
<dbReference type="EMBL" id="CP043930">
    <property type="protein sequence ID" value="QGQ22373.1"/>
    <property type="molecule type" value="Genomic_DNA"/>
</dbReference>
<evidence type="ECO:0000256" key="2">
    <source>
        <dbReference type="SAM" id="Phobius"/>
    </source>
</evidence>
<dbReference type="Proteomes" id="UP000427281">
    <property type="component" value="Chromosome"/>
</dbReference>
<keyword evidence="2" id="KW-0812">Transmembrane</keyword>
<sequence length="169" mass="19385">MSQPYKIAENSSPRRDKHAEDDNGTKVFYSLWLLVGVVALAIVLFISWDAYSSYRSRVAAIHKKEVAEANTRISKAVDAANEMIAGKSFFDEEKIENDLVAAITDENATEITITTGRKLSKNFANGKKIELDKFEFKNHSRKLKFFWKPPKINSRTKMFQMELNYSRII</sequence>
<evidence type="ECO:0000256" key="1">
    <source>
        <dbReference type="SAM" id="MobiDB-lite"/>
    </source>
</evidence>
<dbReference type="RefSeq" id="WP_155363454.1">
    <property type="nucleotide sequence ID" value="NZ_CP043930.1"/>
</dbReference>
<gene>
    <name evidence="3" type="ORF">F1728_06655</name>
</gene>
<dbReference type="AlphaFoldDB" id="A0A6I6A885"/>
<protein>
    <submittedName>
        <fullName evidence="3">Uncharacterized protein</fullName>
    </submittedName>
</protein>
<accession>A0A6I6A885</accession>
<organism evidence="3 4">
    <name type="scientific">Gimesia benthica</name>
    <dbReference type="NCBI Taxonomy" id="2608982"/>
    <lineage>
        <taxon>Bacteria</taxon>
        <taxon>Pseudomonadati</taxon>
        <taxon>Planctomycetota</taxon>
        <taxon>Planctomycetia</taxon>
        <taxon>Planctomycetales</taxon>
        <taxon>Planctomycetaceae</taxon>
        <taxon>Gimesia</taxon>
    </lineage>
</organism>
<keyword evidence="2" id="KW-1133">Transmembrane helix</keyword>